<comment type="caution">
    <text evidence="2">The sequence shown here is derived from an EMBL/GenBank/DDBJ whole genome shotgun (WGS) entry which is preliminary data.</text>
</comment>
<sequence>MEITHTVKPTACLLEAFRFVIHHRWACMFRAVPVVMMTGLIAWLETNILAPAEYFRLVVNDIFYAIFAVYWHRYTVFKFERRNPAFGLHFGLREIKFAGAMLSYVVVTYVLAKAYVVSGGDGSSASIVLFVTLLCLCFMPLMFIFPAIALDQPLALKEFARTIIDMFLPLVGTFLLGLVAVVGLYVLIYMPMLLLILLNKPELAGIVFFVLSSFLIMPFIMAVFLSFLSILYRETIGIQPINYGAPY</sequence>
<proteinExistence type="predicted"/>
<evidence type="ECO:0000313" key="2">
    <source>
        <dbReference type="EMBL" id="MZR30885.1"/>
    </source>
</evidence>
<accession>A0A6L8W6Y6</accession>
<evidence type="ECO:0000313" key="3">
    <source>
        <dbReference type="Proteomes" id="UP000476030"/>
    </source>
</evidence>
<feature type="transmembrane region" description="Helical" evidence="1">
    <location>
        <begin position="95"/>
        <end position="115"/>
    </location>
</feature>
<keyword evidence="1" id="KW-1133">Transmembrane helix</keyword>
<keyword evidence="1" id="KW-0472">Membrane</keyword>
<keyword evidence="3" id="KW-1185">Reference proteome</keyword>
<dbReference type="Proteomes" id="UP000476030">
    <property type="component" value="Unassembled WGS sequence"/>
</dbReference>
<feature type="transmembrane region" description="Helical" evidence="1">
    <location>
        <begin position="203"/>
        <end position="232"/>
    </location>
</feature>
<feature type="transmembrane region" description="Helical" evidence="1">
    <location>
        <begin position="127"/>
        <end position="150"/>
    </location>
</feature>
<keyword evidence="1" id="KW-0812">Transmembrane</keyword>
<dbReference type="AlphaFoldDB" id="A0A6L8W6Y6"/>
<protein>
    <submittedName>
        <fullName evidence="2">Uncharacterized protein</fullName>
    </submittedName>
</protein>
<organism evidence="2 3">
    <name type="scientific">Sneathiella litorea</name>
    <dbReference type="NCBI Taxonomy" id="2606216"/>
    <lineage>
        <taxon>Bacteria</taxon>
        <taxon>Pseudomonadati</taxon>
        <taxon>Pseudomonadota</taxon>
        <taxon>Alphaproteobacteria</taxon>
        <taxon>Sneathiellales</taxon>
        <taxon>Sneathiellaceae</taxon>
        <taxon>Sneathiella</taxon>
    </lineage>
</organism>
<gene>
    <name evidence="2" type="ORF">GQE98_09595</name>
</gene>
<reference evidence="2 3" key="1">
    <citation type="submission" date="2019-12" db="EMBL/GenBank/DDBJ databases">
        <title>Snethiella sp. nov. sp. isolated from sea sand.</title>
        <authorList>
            <person name="Kim J."/>
            <person name="Jeong S.E."/>
            <person name="Jung H.S."/>
            <person name="Jeon C.O."/>
        </authorList>
    </citation>
    <scope>NUCLEOTIDE SEQUENCE [LARGE SCALE GENOMIC DNA]</scope>
    <source>
        <strain evidence="2 3">DP05</strain>
    </source>
</reference>
<feature type="transmembrane region" description="Helical" evidence="1">
    <location>
        <begin position="170"/>
        <end position="197"/>
    </location>
</feature>
<dbReference type="RefSeq" id="WP_161315426.1">
    <property type="nucleotide sequence ID" value="NZ_WTUW01000002.1"/>
</dbReference>
<feature type="transmembrane region" description="Helical" evidence="1">
    <location>
        <begin position="27"/>
        <end position="48"/>
    </location>
</feature>
<evidence type="ECO:0000256" key="1">
    <source>
        <dbReference type="SAM" id="Phobius"/>
    </source>
</evidence>
<feature type="transmembrane region" description="Helical" evidence="1">
    <location>
        <begin position="54"/>
        <end position="74"/>
    </location>
</feature>
<name>A0A6L8W6Y6_9PROT</name>
<dbReference type="EMBL" id="WTUW01000002">
    <property type="protein sequence ID" value="MZR30885.1"/>
    <property type="molecule type" value="Genomic_DNA"/>
</dbReference>